<dbReference type="EMBL" id="JBHLUX010000069">
    <property type="protein sequence ID" value="MFC0472291.1"/>
    <property type="molecule type" value="Genomic_DNA"/>
</dbReference>
<evidence type="ECO:0008006" key="3">
    <source>
        <dbReference type="Google" id="ProtNLM"/>
    </source>
</evidence>
<accession>A0ABV6KKD1</accession>
<protein>
    <recommendedName>
        <fullName evidence="3">DUF2961 domain-containing protein</fullName>
    </recommendedName>
</protein>
<evidence type="ECO:0000313" key="1">
    <source>
        <dbReference type="EMBL" id="MFC0472291.1"/>
    </source>
</evidence>
<dbReference type="Proteomes" id="UP001589838">
    <property type="component" value="Unassembled WGS sequence"/>
</dbReference>
<comment type="caution">
    <text evidence="1">The sequence shown here is derived from an EMBL/GenBank/DDBJ whole genome shotgun (WGS) entry which is preliminary data.</text>
</comment>
<dbReference type="Gene3D" id="2.60.120.1390">
    <property type="match status" value="1"/>
</dbReference>
<reference evidence="1 2" key="1">
    <citation type="submission" date="2024-09" db="EMBL/GenBank/DDBJ databases">
        <authorList>
            <person name="Sun Q."/>
            <person name="Mori K."/>
        </authorList>
    </citation>
    <scope>NUCLEOTIDE SEQUENCE [LARGE SCALE GENOMIC DNA]</scope>
    <source>
        <strain evidence="1 2">NCAIM B.02610</strain>
    </source>
</reference>
<sequence length="66" mass="7972">MSGNQIVLWEDYHLFTIEHGHANDQSNDFSSVAYWYQLEPHKPLKPLPEMKERLPKRWPEHGLWDK</sequence>
<proteinExistence type="predicted"/>
<dbReference type="RefSeq" id="WP_335964041.1">
    <property type="nucleotide sequence ID" value="NZ_JAXBLX010000075.1"/>
</dbReference>
<organism evidence="1 2">
    <name type="scientific">Halalkalibacter kiskunsagensis</name>
    <dbReference type="NCBI Taxonomy" id="1548599"/>
    <lineage>
        <taxon>Bacteria</taxon>
        <taxon>Bacillati</taxon>
        <taxon>Bacillota</taxon>
        <taxon>Bacilli</taxon>
        <taxon>Bacillales</taxon>
        <taxon>Bacillaceae</taxon>
        <taxon>Halalkalibacter</taxon>
    </lineage>
</organism>
<evidence type="ECO:0000313" key="2">
    <source>
        <dbReference type="Proteomes" id="UP001589838"/>
    </source>
</evidence>
<name>A0ABV6KKD1_9BACI</name>
<keyword evidence="2" id="KW-1185">Reference proteome</keyword>
<gene>
    <name evidence="1" type="ORF">ACFFHM_17795</name>
</gene>